<keyword evidence="1" id="KW-0732">Signal</keyword>
<feature type="signal peptide" evidence="1">
    <location>
        <begin position="1"/>
        <end position="21"/>
    </location>
</feature>
<evidence type="ECO:0000313" key="2">
    <source>
        <dbReference type="EMBL" id="MDE1461911.1"/>
    </source>
</evidence>
<accession>A0ABT5U7E1</accession>
<comment type="caution">
    <text evidence="2">The sequence shown here is derived from an EMBL/GenBank/DDBJ whole genome shotgun (WGS) entry which is preliminary data.</text>
</comment>
<reference evidence="2 3" key="1">
    <citation type="submission" date="2022-11" db="EMBL/GenBank/DDBJ databases">
        <title>Spartinivicinus poritis sp. nov., isolated from scleractinian coral Porites lutea.</title>
        <authorList>
            <person name="Zhang G."/>
            <person name="Cai L."/>
            <person name="Wei Q."/>
        </authorList>
    </citation>
    <scope>NUCLEOTIDE SEQUENCE [LARGE SCALE GENOMIC DNA]</scope>
    <source>
        <strain evidence="2 3">A2-2</strain>
    </source>
</reference>
<name>A0ABT5U7E1_9GAMM</name>
<evidence type="ECO:0000256" key="1">
    <source>
        <dbReference type="SAM" id="SignalP"/>
    </source>
</evidence>
<keyword evidence="3" id="KW-1185">Reference proteome</keyword>
<dbReference type="EMBL" id="JAPMOU010000007">
    <property type="protein sequence ID" value="MDE1461911.1"/>
    <property type="molecule type" value="Genomic_DNA"/>
</dbReference>
<protein>
    <submittedName>
        <fullName evidence="2">Uncharacterized protein</fullName>
    </submittedName>
</protein>
<dbReference type="Proteomes" id="UP001528823">
    <property type="component" value="Unassembled WGS sequence"/>
</dbReference>
<gene>
    <name evidence="2" type="ORF">ORQ98_08000</name>
</gene>
<proteinExistence type="predicted"/>
<sequence>MKKIRKLLIAVCMLVPGVTFAEQLELLQITTTEPEICKEVLSSNSIPNEKIQVVSAGVINITADDADEFHFVRSIKGAEISLKGRLKSQTGNFQHKVLQVALVVLRETGASIKTSTNILVPSKTPVLISGTCGFNEETSNSVFELWFVKLTK</sequence>
<organism evidence="2 3">
    <name type="scientific">Spartinivicinus poritis</name>
    <dbReference type="NCBI Taxonomy" id="2994640"/>
    <lineage>
        <taxon>Bacteria</taxon>
        <taxon>Pseudomonadati</taxon>
        <taxon>Pseudomonadota</taxon>
        <taxon>Gammaproteobacteria</taxon>
        <taxon>Oceanospirillales</taxon>
        <taxon>Zooshikellaceae</taxon>
        <taxon>Spartinivicinus</taxon>
    </lineage>
</organism>
<dbReference type="RefSeq" id="WP_274688270.1">
    <property type="nucleotide sequence ID" value="NZ_JAPMOU010000007.1"/>
</dbReference>
<feature type="chain" id="PRO_5045212950" evidence="1">
    <location>
        <begin position="22"/>
        <end position="152"/>
    </location>
</feature>
<evidence type="ECO:0000313" key="3">
    <source>
        <dbReference type="Proteomes" id="UP001528823"/>
    </source>
</evidence>